<dbReference type="SUPFAM" id="SSF56112">
    <property type="entry name" value="Protein kinase-like (PK-like)"/>
    <property type="match status" value="1"/>
</dbReference>
<comment type="caution">
    <text evidence="1">The sequence shown here is derived from an EMBL/GenBank/DDBJ whole genome shotgun (WGS) entry which is preliminary data.</text>
</comment>
<organism evidence="1 2">
    <name type="scientific">Streptomyces endophyticus</name>
    <dbReference type="NCBI Taxonomy" id="714166"/>
    <lineage>
        <taxon>Bacteria</taxon>
        <taxon>Bacillati</taxon>
        <taxon>Actinomycetota</taxon>
        <taxon>Actinomycetes</taxon>
        <taxon>Kitasatosporales</taxon>
        <taxon>Streptomycetaceae</taxon>
        <taxon>Streptomyces</taxon>
    </lineage>
</organism>
<protein>
    <submittedName>
        <fullName evidence="1">Aminoglycoside phosphotransferase</fullName>
    </submittedName>
</protein>
<keyword evidence="2" id="KW-1185">Reference proteome</keyword>
<evidence type="ECO:0000313" key="1">
    <source>
        <dbReference type="EMBL" id="MEB8341301.1"/>
    </source>
</evidence>
<proteinExistence type="predicted"/>
<name>A0ABU6FB86_9ACTN</name>
<dbReference type="EMBL" id="JAOZYC010000145">
    <property type="protein sequence ID" value="MEB8341301.1"/>
    <property type="molecule type" value="Genomic_DNA"/>
</dbReference>
<dbReference type="InterPro" id="IPR011009">
    <property type="entry name" value="Kinase-like_dom_sf"/>
</dbReference>
<accession>A0ABU6FB86</accession>
<sequence length="267" mass="29353">MAMPRLHFEELNDAVREAITDKTGTIYAARTAGGGMNSGVAALLDTDSGPVFVKGIPHDHPQVHAQQREAVINPYLPDASPRLHWHIEAGGWDLLGYEVLPARHADYRPGSPDLDLVVAAVDELQKVKAPDVDLKRAEQRWGTYAPPGTAGLFAGDRLLHTDFAPDNVLIDDRAHIIDWAWPTQGAAWIDPAVLILRLMDAGHQVAPAEAFAWRFASWRTARRTAKRAFAAANAALWQEIAEEAPTPWKRGMSRHAAVFHTYMATAV</sequence>
<evidence type="ECO:0000313" key="2">
    <source>
        <dbReference type="Proteomes" id="UP001354931"/>
    </source>
</evidence>
<dbReference type="Proteomes" id="UP001354931">
    <property type="component" value="Unassembled WGS sequence"/>
</dbReference>
<reference evidence="1 2" key="1">
    <citation type="submission" date="2022-10" db="EMBL/GenBank/DDBJ databases">
        <authorList>
            <person name="Xie J."/>
            <person name="Shen N."/>
        </authorList>
    </citation>
    <scope>NUCLEOTIDE SEQUENCE [LARGE SCALE GENOMIC DNA]</scope>
    <source>
        <strain evidence="1 2">YIM65594</strain>
    </source>
</reference>
<dbReference type="RefSeq" id="WP_326020387.1">
    <property type="nucleotide sequence ID" value="NZ_JAOZYC010000145.1"/>
</dbReference>
<dbReference type="Gene3D" id="3.90.1200.10">
    <property type="match status" value="1"/>
</dbReference>
<gene>
    <name evidence="1" type="ORF">OKJ99_27735</name>
</gene>